<dbReference type="Gene3D" id="3.30.70.100">
    <property type="match status" value="1"/>
</dbReference>
<evidence type="ECO:0000259" key="1">
    <source>
        <dbReference type="Pfam" id="PF07978"/>
    </source>
</evidence>
<dbReference type="InterPro" id="IPR012577">
    <property type="entry name" value="NIPSNAP"/>
</dbReference>
<dbReference type="Pfam" id="PF07978">
    <property type="entry name" value="NIPSNAP"/>
    <property type="match status" value="1"/>
</dbReference>
<accession>A0ABX2EEF9</accession>
<dbReference type="Proteomes" id="UP000737171">
    <property type="component" value="Unassembled WGS sequence"/>
</dbReference>
<evidence type="ECO:0000313" key="3">
    <source>
        <dbReference type="Proteomes" id="UP000737171"/>
    </source>
</evidence>
<name>A0ABX2EEF9_9BURK</name>
<sequence>MAAQRAPGGARLVEVRSYQLKPGTQAAFHAQVLQQAVPLLRDWATDVVAFGPSAHAADSYHLVRAYDDLADLQARQDAFYGSRAWLQGPREAILAHIESYLSSVLWLSPESVEDLRGSNGSDA</sequence>
<feature type="domain" description="NIPSNAP" evidence="1">
    <location>
        <begin position="13"/>
        <end position="87"/>
    </location>
</feature>
<gene>
    <name evidence="2" type="ORF">HLB44_08380</name>
</gene>
<dbReference type="EMBL" id="JABRWJ010000002">
    <property type="protein sequence ID" value="NRF66997.1"/>
    <property type="molecule type" value="Genomic_DNA"/>
</dbReference>
<evidence type="ECO:0000313" key="2">
    <source>
        <dbReference type="EMBL" id="NRF66997.1"/>
    </source>
</evidence>
<comment type="caution">
    <text evidence="2">The sequence shown here is derived from an EMBL/GenBank/DDBJ whole genome shotgun (WGS) entry which is preliminary data.</text>
</comment>
<proteinExistence type="predicted"/>
<keyword evidence="3" id="KW-1185">Reference proteome</keyword>
<dbReference type="SUPFAM" id="SSF54909">
    <property type="entry name" value="Dimeric alpha+beta barrel"/>
    <property type="match status" value="1"/>
</dbReference>
<dbReference type="InterPro" id="IPR011008">
    <property type="entry name" value="Dimeric_a/b-barrel"/>
</dbReference>
<organism evidence="2 3">
    <name type="scientific">Pseudaquabacterium terrae</name>
    <dbReference type="NCBI Taxonomy" id="2732868"/>
    <lineage>
        <taxon>Bacteria</taxon>
        <taxon>Pseudomonadati</taxon>
        <taxon>Pseudomonadota</taxon>
        <taxon>Betaproteobacteria</taxon>
        <taxon>Burkholderiales</taxon>
        <taxon>Sphaerotilaceae</taxon>
        <taxon>Pseudaquabacterium</taxon>
    </lineage>
</organism>
<reference evidence="2 3" key="1">
    <citation type="submission" date="2020-05" db="EMBL/GenBank/DDBJ databases">
        <title>Aquincola sp. isolate from soil.</title>
        <authorList>
            <person name="Han J."/>
            <person name="Kim D.-U."/>
        </authorList>
    </citation>
    <scope>NUCLEOTIDE SEQUENCE [LARGE SCALE GENOMIC DNA]</scope>
    <source>
        <strain evidence="2 3">S2</strain>
    </source>
</reference>
<protein>
    <submittedName>
        <fullName evidence="2">NIPSNAP family protein</fullName>
    </submittedName>
</protein>